<dbReference type="FunFam" id="1.10.10.2150:FF:000001">
    <property type="entry name" value="Ribosomal RNA-processing protein 8"/>
    <property type="match status" value="1"/>
</dbReference>
<keyword evidence="10" id="KW-0805">Transcription regulation</keyword>
<evidence type="ECO:0000256" key="12">
    <source>
        <dbReference type="ARBA" id="ARBA00023242"/>
    </source>
</evidence>
<dbReference type="Gene3D" id="3.40.50.150">
    <property type="entry name" value="Vaccinia Virus protein VP39"/>
    <property type="match status" value="1"/>
</dbReference>
<dbReference type="EC" id="2.1.1.-" evidence="13"/>
<dbReference type="EMBL" id="HBIS01008263">
    <property type="protein sequence ID" value="CAE0613160.1"/>
    <property type="molecule type" value="Transcribed_RNA"/>
</dbReference>
<dbReference type="GO" id="GO:0005730">
    <property type="term" value="C:nucleolus"/>
    <property type="evidence" value="ECO:0007669"/>
    <property type="project" value="UniProtKB-SubCell"/>
</dbReference>
<keyword evidence="8 13" id="KW-0949">S-adenosyl-L-methionine</keyword>
<feature type="compositionally biased region" description="Basic residues" evidence="14">
    <location>
        <begin position="47"/>
        <end position="59"/>
    </location>
</feature>
<comment type="similarity">
    <text evidence="2 13">Belongs to the methyltransferase superfamily. RRP8 family.</text>
</comment>
<dbReference type="AlphaFoldDB" id="A0A7S3XFK4"/>
<evidence type="ECO:0000256" key="10">
    <source>
        <dbReference type="ARBA" id="ARBA00023015"/>
    </source>
</evidence>
<evidence type="ECO:0000256" key="6">
    <source>
        <dbReference type="ARBA" id="ARBA00022603"/>
    </source>
</evidence>
<comment type="function">
    <text evidence="13">Probable methyltransferase required to silence rDNA.</text>
</comment>
<dbReference type="InterPro" id="IPR042036">
    <property type="entry name" value="RRP8_N"/>
</dbReference>
<keyword evidence="7 13" id="KW-0808">Transferase</keyword>
<dbReference type="InterPro" id="IPR029063">
    <property type="entry name" value="SAM-dependent_MTases_sf"/>
</dbReference>
<keyword evidence="5 13" id="KW-0698">rRNA processing</keyword>
<dbReference type="GO" id="GO:0006364">
    <property type="term" value="P:rRNA processing"/>
    <property type="evidence" value="ECO:0007669"/>
    <property type="project" value="UniProtKB-UniRule"/>
</dbReference>
<name>A0A7S3XFK4_9CHLO</name>
<dbReference type="PANTHER" id="PTHR12787">
    <property type="entry name" value="RIBOSOMAL RNA-PROCESSING PROTEIN 8"/>
    <property type="match status" value="1"/>
</dbReference>
<accession>A0A7S3XFK4</accession>
<keyword evidence="6 13" id="KW-0489">Methyltransferase</keyword>
<dbReference type="FunFam" id="3.40.50.150:FF:000068">
    <property type="entry name" value="Ribosomal RNA-processing protein 8"/>
    <property type="match status" value="1"/>
</dbReference>
<dbReference type="GO" id="GO:0032259">
    <property type="term" value="P:methylation"/>
    <property type="evidence" value="ECO:0007669"/>
    <property type="project" value="UniProtKB-KW"/>
</dbReference>
<dbReference type="Gene3D" id="1.10.10.2150">
    <property type="entry name" value="Ribosomal RNA-processing protein 8, N-terminal domain"/>
    <property type="match status" value="1"/>
</dbReference>
<keyword evidence="9" id="KW-0156">Chromatin regulator</keyword>
<reference evidence="15" key="1">
    <citation type="submission" date="2021-01" db="EMBL/GenBank/DDBJ databases">
        <authorList>
            <person name="Corre E."/>
            <person name="Pelletier E."/>
            <person name="Niang G."/>
            <person name="Scheremetjew M."/>
            <person name="Finn R."/>
            <person name="Kale V."/>
            <person name="Holt S."/>
            <person name="Cochrane G."/>
            <person name="Meng A."/>
            <person name="Brown T."/>
            <person name="Cohen L."/>
        </authorList>
    </citation>
    <scope>NUCLEOTIDE SEQUENCE</scope>
    <source>
        <strain evidence="15">CCMP1897</strain>
    </source>
</reference>
<dbReference type="PANTHER" id="PTHR12787:SF0">
    <property type="entry name" value="RIBOSOMAL RNA-PROCESSING PROTEIN 8"/>
    <property type="match status" value="1"/>
</dbReference>
<keyword evidence="11" id="KW-0804">Transcription</keyword>
<sequence>MDFFSFHGAKIDSVFIHPVVDCPFIPNSSETTSVQLQSMGGGESSKWKRGKEKKRKRRMQEHSQSAQVGRNGPVKRRKATPSEKARPTAGEESNPRTGKKATDLFEKMKARLSGGRFRWLNEQLYTTTGVEAFAKLTAEPELYEQYHEGFREQTRGWPQQPISVVTRWLNSKKKNLVVADFGCGDAKLADSVKQKVHSLDLVATKPGVIACNMADTPLASASIDVAVFCLALMGTDYGKFLQEANRVLRTPGHLWIAEVRSRFGESFEEKFLKNLLAMGFSLKSKDVSNKMFAVYILEKKDHEPMPKRLDWPEFKPCIYKRR</sequence>
<proteinExistence type="inferred from homology"/>
<evidence type="ECO:0000256" key="8">
    <source>
        <dbReference type="ARBA" id="ARBA00022691"/>
    </source>
</evidence>
<dbReference type="Pfam" id="PF05148">
    <property type="entry name" value="Methyltransf_8"/>
    <property type="match status" value="1"/>
</dbReference>
<evidence type="ECO:0000256" key="2">
    <source>
        <dbReference type="ARBA" id="ARBA00006301"/>
    </source>
</evidence>
<evidence type="ECO:0000256" key="11">
    <source>
        <dbReference type="ARBA" id="ARBA00023163"/>
    </source>
</evidence>
<evidence type="ECO:0000256" key="5">
    <source>
        <dbReference type="ARBA" id="ARBA00022552"/>
    </source>
</evidence>
<dbReference type="InterPro" id="IPR007823">
    <property type="entry name" value="RRP8"/>
</dbReference>
<dbReference type="GO" id="GO:0008168">
    <property type="term" value="F:methyltransferase activity"/>
    <property type="evidence" value="ECO:0007669"/>
    <property type="project" value="UniProtKB-KW"/>
</dbReference>
<gene>
    <name evidence="15" type="ORF">PSAL00342_LOCUS7059</name>
</gene>
<comment type="subcellular location">
    <subcellularLocation>
        <location evidence="1 13">Nucleus</location>
        <location evidence="1 13">Nucleolus</location>
    </subcellularLocation>
</comment>
<evidence type="ECO:0000256" key="9">
    <source>
        <dbReference type="ARBA" id="ARBA00022853"/>
    </source>
</evidence>
<evidence type="ECO:0000256" key="13">
    <source>
        <dbReference type="RuleBase" id="RU365074"/>
    </source>
</evidence>
<evidence type="ECO:0000256" key="14">
    <source>
        <dbReference type="SAM" id="MobiDB-lite"/>
    </source>
</evidence>
<evidence type="ECO:0000256" key="7">
    <source>
        <dbReference type="ARBA" id="ARBA00022679"/>
    </source>
</evidence>
<evidence type="ECO:0000313" key="15">
    <source>
        <dbReference type="EMBL" id="CAE0613160.1"/>
    </source>
</evidence>
<keyword evidence="12 13" id="KW-0539">Nucleus</keyword>
<evidence type="ECO:0000256" key="4">
    <source>
        <dbReference type="ARBA" id="ARBA00022491"/>
    </source>
</evidence>
<feature type="region of interest" description="Disordered" evidence="14">
    <location>
        <begin position="33"/>
        <end position="102"/>
    </location>
</feature>
<evidence type="ECO:0000256" key="3">
    <source>
        <dbReference type="ARBA" id="ARBA00020203"/>
    </source>
</evidence>
<organism evidence="15">
    <name type="scientific">Picocystis salinarum</name>
    <dbReference type="NCBI Taxonomy" id="88271"/>
    <lineage>
        <taxon>Eukaryota</taxon>
        <taxon>Viridiplantae</taxon>
        <taxon>Chlorophyta</taxon>
        <taxon>Picocystophyceae</taxon>
        <taxon>Picocystales</taxon>
        <taxon>Picocystaceae</taxon>
        <taxon>Picocystis</taxon>
    </lineage>
</organism>
<evidence type="ECO:0000256" key="1">
    <source>
        <dbReference type="ARBA" id="ARBA00004604"/>
    </source>
</evidence>
<dbReference type="GO" id="GO:0006325">
    <property type="term" value="P:chromatin organization"/>
    <property type="evidence" value="ECO:0007669"/>
    <property type="project" value="UniProtKB-KW"/>
</dbReference>
<keyword evidence="4" id="KW-0678">Repressor</keyword>
<dbReference type="SUPFAM" id="SSF53335">
    <property type="entry name" value="S-adenosyl-L-methionine-dependent methyltransferases"/>
    <property type="match status" value="1"/>
</dbReference>
<protein>
    <recommendedName>
        <fullName evidence="3 13">Ribosomal RNA-processing protein 8</fullName>
        <ecNumber evidence="13">2.1.1.-</ecNumber>
    </recommendedName>
</protein>